<keyword evidence="7" id="KW-0732">Signal</keyword>
<keyword evidence="5 6" id="KW-0472">Membrane</keyword>
<evidence type="ECO:0000256" key="7">
    <source>
        <dbReference type="SAM" id="SignalP"/>
    </source>
</evidence>
<evidence type="ECO:0000256" key="2">
    <source>
        <dbReference type="ARBA" id="ARBA00022475"/>
    </source>
</evidence>
<reference evidence="9" key="1">
    <citation type="submission" date="2017-01" db="EMBL/GenBank/DDBJ databases">
        <authorList>
            <person name="Varghese N."/>
            <person name="Submissions S."/>
        </authorList>
    </citation>
    <scope>NUCLEOTIDE SEQUENCE [LARGE SCALE GENOMIC DNA]</scope>
    <source>
        <strain evidence="9">DSM 18714</strain>
    </source>
</reference>
<feature type="chain" id="PRO_5013066045" evidence="7">
    <location>
        <begin position="22"/>
        <end position="81"/>
    </location>
</feature>
<dbReference type="Pfam" id="PF03626">
    <property type="entry name" value="COX4_pro"/>
    <property type="match status" value="1"/>
</dbReference>
<keyword evidence="9" id="KW-1185">Reference proteome</keyword>
<comment type="subcellular location">
    <subcellularLocation>
        <location evidence="1">Cell membrane</location>
        <topology evidence="1">Multi-pass membrane protein</topology>
    </subcellularLocation>
</comment>
<dbReference type="OrthoDB" id="7873828at2"/>
<feature type="signal peptide" evidence="7">
    <location>
        <begin position="1"/>
        <end position="21"/>
    </location>
</feature>
<dbReference type="AlphaFoldDB" id="A0A1N7MXR9"/>
<dbReference type="RefSeq" id="WP_076367650.1">
    <property type="nucleotide sequence ID" value="NZ_FTOM01000011.1"/>
</dbReference>
<keyword evidence="2" id="KW-1003">Cell membrane</keyword>
<evidence type="ECO:0000256" key="6">
    <source>
        <dbReference type="SAM" id="Phobius"/>
    </source>
</evidence>
<proteinExistence type="predicted"/>
<dbReference type="EMBL" id="FTOM01000011">
    <property type="protein sequence ID" value="SIS90906.1"/>
    <property type="molecule type" value="Genomic_DNA"/>
</dbReference>
<dbReference type="STRING" id="407234.SAMN05421795_11143"/>
<dbReference type="Proteomes" id="UP000186098">
    <property type="component" value="Unassembled WGS sequence"/>
</dbReference>
<evidence type="ECO:0000313" key="9">
    <source>
        <dbReference type="Proteomes" id="UP000186098"/>
    </source>
</evidence>
<feature type="transmembrane region" description="Helical" evidence="6">
    <location>
        <begin position="57"/>
        <end position="79"/>
    </location>
</feature>
<dbReference type="GO" id="GO:0005886">
    <property type="term" value="C:plasma membrane"/>
    <property type="evidence" value="ECO:0007669"/>
    <property type="project" value="UniProtKB-SubCell"/>
</dbReference>
<organism evidence="8 9">
    <name type="scientific">Phaeovulum vinaykumarii</name>
    <dbReference type="NCBI Taxonomy" id="407234"/>
    <lineage>
        <taxon>Bacteria</taxon>
        <taxon>Pseudomonadati</taxon>
        <taxon>Pseudomonadota</taxon>
        <taxon>Alphaproteobacteria</taxon>
        <taxon>Rhodobacterales</taxon>
        <taxon>Paracoccaceae</taxon>
        <taxon>Phaeovulum</taxon>
    </lineage>
</organism>
<accession>A0A1N7MXR9</accession>
<keyword evidence="4 6" id="KW-1133">Transmembrane helix</keyword>
<evidence type="ECO:0000256" key="1">
    <source>
        <dbReference type="ARBA" id="ARBA00004651"/>
    </source>
</evidence>
<sequence>MNLTRTWIALIALSAGSTALAASGLTGRAFALAVLALAWVKAELILRRYLHLARVPAIARGFSLGLAIFLMLAAGLALIPA</sequence>
<gene>
    <name evidence="8" type="ORF">SAMN05421795_11143</name>
</gene>
<protein>
    <submittedName>
        <fullName evidence="8">Cytochrome C oxidase subunit IV</fullName>
    </submittedName>
</protein>
<evidence type="ECO:0000256" key="4">
    <source>
        <dbReference type="ARBA" id="ARBA00022989"/>
    </source>
</evidence>
<evidence type="ECO:0000256" key="3">
    <source>
        <dbReference type="ARBA" id="ARBA00022692"/>
    </source>
</evidence>
<keyword evidence="3 6" id="KW-0812">Transmembrane</keyword>
<evidence type="ECO:0000256" key="5">
    <source>
        <dbReference type="ARBA" id="ARBA00023136"/>
    </source>
</evidence>
<evidence type="ECO:0000313" key="8">
    <source>
        <dbReference type="EMBL" id="SIS90906.1"/>
    </source>
</evidence>
<dbReference type="InterPro" id="IPR005171">
    <property type="entry name" value="Cyt_c_oxidase_su4_prok"/>
</dbReference>
<name>A0A1N7MXR9_9RHOB</name>